<sequence length="61" mass="6706">MIFARARLLIAVIVEPRVFGTGGAVLNLVSARRSRRVETVTRTSQWDYPGPLIGSLPLLTL</sequence>
<gene>
    <name evidence="1" type="ORF">OUZ56_022139</name>
</gene>
<comment type="caution">
    <text evidence="1">The sequence shown here is derived from an EMBL/GenBank/DDBJ whole genome shotgun (WGS) entry which is preliminary data.</text>
</comment>
<reference evidence="1 2" key="1">
    <citation type="journal article" date="2023" name="Nucleic Acids Res.">
        <title>The hologenome of Daphnia magna reveals possible DNA methylation and microbiome-mediated evolution of the host genome.</title>
        <authorList>
            <person name="Chaturvedi A."/>
            <person name="Li X."/>
            <person name="Dhandapani V."/>
            <person name="Marshall H."/>
            <person name="Kissane S."/>
            <person name="Cuenca-Cambronero M."/>
            <person name="Asole G."/>
            <person name="Calvet F."/>
            <person name="Ruiz-Romero M."/>
            <person name="Marangio P."/>
            <person name="Guigo R."/>
            <person name="Rago D."/>
            <person name="Mirbahai L."/>
            <person name="Eastwood N."/>
            <person name="Colbourne J.K."/>
            <person name="Zhou J."/>
            <person name="Mallon E."/>
            <person name="Orsini L."/>
        </authorList>
    </citation>
    <scope>NUCLEOTIDE SEQUENCE [LARGE SCALE GENOMIC DNA]</scope>
    <source>
        <strain evidence="1">LRV0_1</strain>
    </source>
</reference>
<keyword evidence="2" id="KW-1185">Reference proteome</keyword>
<dbReference type="Proteomes" id="UP001234178">
    <property type="component" value="Unassembled WGS sequence"/>
</dbReference>
<accession>A0ABR0AVR1</accession>
<name>A0ABR0AVR1_9CRUS</name>
<organism evidence="1 2">
    <name type="scientific">Daphnia magna</name>
    <dbReference type="NCBI Taxonomy" id="35525"/>
    <lineage>
        <taxon>Eukaryota</taxon>
        <taxon>Metazoa</taxon>
        <taxon>Ecdysozoa</taxon>
        <taxon>Arthropoda</taxon>
        <taxon>Crustacea</taxon>
        <taxon>Branchiopoda</taxon>
        <taxon>Diplostraca</taxon>
        <taxon>Cladocera</taxon>
        <taxon>Anomopoda</taxon>
        <taxon>Daphniidae</taxon>
        <taxon>Daphnia</taxon>
    </lineage>
</organism>
<evidence type="ECO:0000313" key="1">
    <source>
        <dbReference type="EMBL" id="KAK4029129.1"/>
    </source>
</evidence>
<dbReference type="EMBL" id="JAOYFB010000039">
    <property type="protein sequence ID" value="KAK4029129.1"/>
    <property type="molecule type" value="Genomic_DNA"/>
</dbReference>
<evidence type="ECO:0000313" key="2">
    <source>
        <dbReference type="Proteomes" id="UP001234178"/>
    </source>
</evidence>
<proteinExistence type="predicted"/>
<protein>
    <submittedName>
        <fullName evidence="1">Uncharacterized protein</fullName>
    </submittedName>
</protein>